<proteinExistence type="predicted"/>
<organism evidence="1 2">
    <name type="scientific">Candidatus Magasanikbacteria bacterium GW2011_GWC2_37_14</name>
    <dbReference type="NCBI Taxonomy" id="1619046"/>
    <lineage>
        <taxon>Bacteria</taxon>
        <taxon>Candidatus Magasanikiibacteriota</taxon>
    </lineage>
</organism>
<comment type="caution">
    <text evidence="1">The sequence shown here is derived from an EMBL/GenBank/DDBJ whole genome shotgun (WGS) entry which is preliminary data.</text>
</comment>
<name>A0A0G0G8L1_9BACT</name>
<dbReference type="AlphaFoldDB" id="A0A0G0G8L1"/>
<sequence length="170" mass="18869">MKQQFKVDCSDCGATGLYLHDRSCQKGEAVVCRACGGKGYRIIEFEVFTYCKIALGVEKVRLCNNSVGDQCGQGSWAGHGSTSVTYAEFVAGQMPQVTELEYCGQKYVRAQGHNGRLRLCEDCGNFDKRTRCCRNSEACLIFGLGDGHVPEYVLNGQDLGFFCPHWKRPE</sequence>
<reference evidence="1 2" key="1">
    <citation type="journal article" date="2015" name="Nature">
        <title>rRNA introns, odd ribosomes, and small enigmatic genomes across a large radiation of phyla.</title>
        <authorList>
            <person name="Brown C.T."/>
            <person name="Hug L.A."/>
            <person name="Thomas B.C."/>
            <person name="Sharon I."/>
            <person name="Castelle C.J."/>
            <person name="Singh A."/>
            <person name="Wilkins M.J."/>
            <person name="Williams K.H."/>
            <person name="Banfield J.F."/>
        </authorList>
    </citation>
    <scope>NUCLEOTIDE SEQUENCE [LARGE SCALE GENOMIC DNA]</scope>
</reference>
<dbReference type="EMBL" id="LBSX01000009">
    <property type="protein sequence ID" value="KKQ27428.1"/>
    <property type="molecule type" value="Genomic_DNA"/>
</dbReference>
<evidence type="ECO:0000313" key="1">
    <source>
        <dbReference type="EMBL" id="KKQ27428.1"/>
    </source>
</evidence>
<dbReference type="Proteomes" id="UP000034849">
    <property type="component" value="Unassembled WGS sequence"/>
</dbReference>
<protein>
    <submittedName>
        <fullName evidence="1">Uncharacterized protein</fullName>
    </submittedName>
</protein>
<accession>A0A0G0G8L1</accession>
<gene>
    <name evidence="1" type="ORF">US42_C0009G0018</name>
</gene>
<evidence type="ECO:0000313" key="2">
    <source>
        <dbReference type="Proteomes" id="UP000034849"/>
    </source>
</evidence>